<evidence type="ECO:0000256" key="3">
    <source>
        <dbReference type="PROSITE-ProRule" id="PRU00284"/>
    </source>
</evidence>
<evidence type="ECO:0000259" key="7">
    <source>
        <dbReference type="PROSITE" id="PS50885"/>
    </source>
</evidence>
<feature type="compositionally biased region" description="Basic and acidic residues" evidence="4">
    <location>
        <begin position="476"/>
        <end position="490"/>
    </location>
</feature>
<dbReference type="SUPFAM" id="SSF58104">
    <property type="entry name" value="Methyl-accepting chemotaxis protein (MCP) signaling domain"/>
    <property type="match status" value="1"/>
</dbReference>
<feature type="compositionally biased region" description="Basic and acidic residues" evidence="4">
    <location>
        <begin position="102"/>
        <end position="132"/>
    </location>
</feature>
<evidence type="ECO:0000313" key="8">
    <source>
        <dbReference type="EMBL" id="NBG88704.1"/>
    </source>
</evidence>
<dbReference type="Proteomes" id="UP000449710">
    <property type="component" value="Unassembled WGS sequence"/>
</dbReference>
<organism evidence="8 9">
    <name type="scientific">Isachenkonia alkalipeptolytica</name>
    <dbReference type="NCBI Taxonomy" id="2565777"/>
    <lineage>
        <taxon>Bacteria</taxon>
        <taxon>Bacillati</taxon>
        <taxon>Bacillota</taxon>
        <taxon>Clostridia</taxon>
        <taxon>Eubacteriales</taxon>
        <taxon>Clostridiaceae</taxon>
        <taxon>Isachenkonia</taxon>
    </lineage>
</organism>
<feature type="region of interest" description="Disordered" evidence="4">
    <location>
        <begin position="1"/>
        <end position="138"/>
    </location>
</feature>
<accession>A0AA43XLZ9</accession>
<keyword evidence="9" id="KW-1185">Reference proteome</keyword>
<dbReference type="GO" id="GO:0007165">
    <property type="term" value="P:signal transduction"/>
    <property type="evidence" value="ECO:0007669"/>
    <property type="project" value="UniProtKB-KW"/>
</dbReference>
<comment type="similarity">
    <text evidence="2">Belongs to the methyl-accepting chemotaxis (MCP) protein family.</text>
</comment>
<keyword evidence="1 3" id="KW-0807">Transducer</keyword>
<feature type="region of interest" description="Disordered" evidence="4">
    <location>
        <begin position="451"/>
        <end position="490"/>
    </location>
</feature>
<dbReference type="AlphaFoldDB" id="A0AA43XLZ9"/>
<comment type="caution">
    <text evidence="8">The sequence shown here is derived from an EMBL/GenBank/DDBJ whole genome shotgun (WGS) entry which is preliminary data.</text>
</comment>
<dbReference type="Pfam" id="PF00672">
    <property type="entry name" value="HAMP"/>
    <property type="match status" value="1"/>
</dbReference>
<dbReference type="InterPro" id="IPR003660">
    <property type="entry name" value="HAMP_dom"/>
</dbReference>
<feature type="transmembrane region" description="Helical" evidence="5">
    <location>
        <begin position="338"/>
        <end position="356"/>
    </location>
</feature>
<dbReference type="PANTHER" id="PTHR32089">
    <property type="entry name" value="METHYL-ACCEPTING CHEMOTAXIS PROTEIN MCPB"/>
    <property type="match status" value="1"/>
</dbReference>
<dbReference type="InterPro" id="IPR004089">
    <property type="entry name" value="MCPsignal_dom"/>
</dbReference>
<feature type="domain" description="HAMP" evidence="7">
    <location>
        <begin position="358"/>
        <end position="411"/>
    </location>
</feature>
<keyword evidence="5" id="KW-0812">Transmembrane</keyword>
<gene>
    <name evidence="8" type="ORF">ISALK_09345</name>
</gene>
<feature type="compositionally biased region" description="Polar residues" evidence="4">
    <location>
        <begin position="452"/>
        <end position="461"/>
    </location>
</feature>
<evidence type="ECO:0000256" key="1">
    <source>
        <dbReference type="ARBA" id="ARBA00023224"/>
    </source>
</evidence>
<keyword evidence="5" id="KW-1133">Transmembrane helix</keyword>
<dbReference type="SMART" id="SM00304">
    <property type="entry name" value="HAMP"/>
    <property type="match status" value="1"/>
</dbReference>
<feature type="compositionally biased region" description="Basic and acidic residues" evidence="4">
    <location>
        <begin position="1"/>
        <end position="19"/>
    </location>
</feature>
<name>A0AA43XLZ9_9CLOT</name>
<dbReference type="PROSITE" id="PS50885">
    <property type="entry name" value="HAMP"/>
    <property type="match status" value="1"/>
</dbReference>
<feature type="domain" description="Methyl-accepting transducer" evidence="6">
    <location>
        <begin position="430"/>
        <end position="687"/>
    </location>
</feature>
<keyword evidence="5" id="KW-0472">Membrane</keyword>
<dbReference type="Gene3D" id="1.10.287.950">
    <property type="entry name" value="Methyl-accepting chemotaxis protein"/>
    <property type="match status" value="1"/>
</dbReference>
<dbReference type="Gene3D" id="6.10.340.10">
    <property type="match status" value="1"/>
</dbReference>
<dbReference type="Pfam" id="PF00015">
    <property type="entry name" value="MCPsignal"/>
    <property type="match status" value="1"/>
</dbReference>
<dbReference type="EMBL" id="SUMG01000010">
    <property type="protein sequence ID" value="NBG88704.1"/>
    <property type="molecule type" value="Genomic_DNA"/>
</dbReference>
<proteinExistence type="inferred from homology"/>
<dbReference type="PROSITE" id="PS50111">
    <property type="entry name" value="CHEMOTAXIS_TRANSDUC_2"/>
    <property type="match status" value="1"/>
</dbReference>
<evidence type="ECO:0000313" key="9">
    <source>
        <dbReference type="Proteomes" id="UP000449710"/>
    </source>
</evidence>
<feature type="compositionally biased region" description="Acidic residues" evidence="4">
    <location>
        <begin position="26"/>
        <end position="36"/>
    </location>
</feature>
<evidence type="ECO:0000256" key="4">
    <source>
        <dbReference type="SAM" id="MobiDB-lite"/>
    </source>
</evidence>
<reference evidence="8 9" key="1">
    <citation type="submission" date="2019-04" db="EMBL/GenBank/DDBJ databases">
        <title>Isachenkonia alkalipeptolytica gen. nov. sp. nov. a new anaerobic, alkiliphilic organothrophic bacterium capable to reduce synthesized ferrihydrite isolated from a soda lake.</title>
        <authorList>
            <person name="Toshchakov S.V."/>
            <person name="Zavarzina D.G."/>
            <person name="Zhilina T.N."/>
            <person name="Kostrikina N.A."/>
            <person name="Kublanov I.V."/>
        </authorList>
    </citation>
    <scope>NUCLEOTIDE SEQUENCE [LARGE SCALE GENOMIC DNA]</scope>
    <source>
        <strain evidence="8 9">Z-1701</strain>
    </source>
</reference>
<evidence type="ECO:0000259" key="6">
    <source>
        <dbReference type="PROSITE" id="PS50111"/>
    </source>
</evidence>
<evidence type="ECO:0000256" key="2">
    <source>
        <dbReference type="ARBA" id="ARBA00029447"/>
    </source>
</evidence>
<dbReference type="CDD" id="cd06225">
    <property type="entry name" value="HAMP"/>
    <property type="match status" value="1"/>
</dbReference>
<protein>
    <submittedName>
        <fullName evidence="8">HAMP domain-containing protein</fullName>
    </submittedName>
</protein>
<dbReference type="GO" id="GO:0004888">
    <property type="term" value="F:transmembrane signaling receptor activity"/>
    <property type="evidence" value="ECO:0007669"/>
    <property type="project" value="InterPro"/>
</dbReference>
<evidence type="ECO:0000256" key="5">
    <source>
        <dbReference type="SAM" id="Phobius"/>
    </source>
</evidence>
<sequence>MKETFGEEKEQREDPREDTEAVSGEDAYEEDREAPEEGAPASGKDGREEDRETAEEAPASGKDGREEDRETAEEAPVSGYGTYEGTNEEHREIGDETTAATGDERSYTEEPRDRVENSGAAGEKEEKSEKGKALKMPNLPKMPKMLKKKEGGGGFNLRIGNKIAIGFLLVIIIFGVVSVQTWMAFNDLEEAIYDSNVAAETYNDVAQMDAELWRQYAYIYEYVNLGRTESLPNYEAAAERFDELFERVSRGIEDPEIIEELERITIMKESMESVLYESIIPNMGTDGEQFNERRLRNVESRIRYIGESFAIVREHIQEDTQTIIREAEEVIASERRQLIVFLGIALGIAVIVTVVLSRGISKPLKELQEEAERVAKGDLTLEFNGSKGKDEVGELSRSFAQMTRSLKTLISSVKEASGKATQSSEILMETAKQSSGASEDLSKTIQEIAETADNQAQNTTEGTEKASEMAATIEDVSTRTEGLKKSTENADRLREQGVKVVDDLFDKTETINQVTSEVSKIIQETDANTEKINKASIVIHSISEQTGLLALNAAIESARAGEAGRGFAVVAEEIRKLADQASNSTKEIEDIVKVLKEKSNVAVRDMKNLEGTISDQGEAVNATKGIFNDLSNAIDNTKEETHGVESYVEVMLGKKDEIVDVINQLASIAEENAASTEEASAATEEQTASMEEIQSASEQLTNLSYDLMEVVGEFKV</sequence>
<dbReference type="PANTHER" id="PTHR32089:SF114">
    <property type="entry name" value="METHYL-ACCEPTING CHEMOTAXIS PROTEIN MCPB"/>
    <property type="match status" value="1"/>
</dbReference>
<dbReference type="GO" id="GO:0016020">
    <property type="term" value="C:membrane"/>
    <property type="evidence" value="ECO:0007669"/>
    <property type="project" value="InterPro"/>
</dbReference>
<dbReference type="GO" id="GO:0006935">
    <property type="term" value="P:chemotaxis"/>
    <property type="evidence" value="ECO:0007669"/>
    <property type="project" value="InterPro"/>
</dbReference>
<dbReference type="InterPro" id="IPR004090">
    <property type="entry name" value="Chemotax_Me-accpt_rcpt"/>
</dbReference>
<dbReference type="PRINTS" id="PR00260">
    <property type="entry name" value="CHEMTRNSDUCR"/>
</dbReference>
<dbReference type="RefSeq" id="WP_160721577.1">
    <property type="nucleotide sequence ID" value="NZ_SUMG01000010.1"/>
</dbReference>
<dbReference type="SMART" id="SM00283">
    <property type="entry name" value="MA"/>
    <property type="match status" value="1"/>
</dbReference>
<feature type="transmembrane region" description="Helical" evidence="5">
    <location>
        <begin position="163"/>
        <end position="185"/>
    </location>
</feature>